<feature type="region of interest" description="Disordered" evidence="1">
    <location>
        <begin position="1"/>
        <end position="31"/>
    </location>
</feature>
<feature type="compositionally biased region" description="Low complexity" evidence="1">
    <location>
        <begin position="8"/>
        <end position="18"/>
    </location>
</feature>
<evidence type="ECO:0000313" key="3">
    <source>
        <dbReference type="Proteomes" id="UP001408789"/>
    </source>
</evidence>
<accession>A0AAP0D2V4</accession>
<dbReference type="Proteomes" id="UP001408789">
    <property type="component" value="Unassembled WGS sequence"/>
</dbReference>
<evidence type="ECO:0000256" key="1">
    <source>
        <dbReference type="SAM" id="MobiDB-lite"/>
    </source>
</evidence>
<reference evidence="2 3" key="1">
    <citation type="submission" date="2024-04" db="EMBL/GenBank/DDBJ databases">
        <title>The reference genome of an endangered Asteraceae, Deinandra increscens subsp. villosa, native to the Central Coast of California.</title>
        <authorList>
            <person name="Guilliams M."/>
            <person name="Hasenstab-Lehman K."/>
            <person name="Meyer R."/>
            <person name="Mcevoy S."/>
        </authorList>
    </citation>
    <scope>NUCLEOTIDE SEQUENCE [LARGE SCALE GENOMIC DNA]</scope>
    <source>
        <tissue evidence="2">Leaf</tissue>
    </source>
</reference>
<sequence>MGKRYRCSEPSTTTTTNQRRSREEEPPIEEDTGFEIIDRALADPVGTLAEEIKRFDTDPKVLADLSKIVDSDKQVQALWFKELRKEWEQGPPTTPMDAARLVLDVLNRVHDYYVLIGDLEGFLFHYSLPHYREVLPQPQTEWIFSRITFPPYEHNEEPALST</sequence>
<dbReference type="AlphaFoldDB" id="A0AAP0D2V4"/>
<comment type="caution">
    <text evidence="2">The sequence shown here is derived from an EMBL/GenBank/DDBJ whole genome shotgun (WGS) entry which is preliminary data.</text>
</comment>
<organism evidence="2 3">
    <name type="scientific">Deinandra increscens subsp. villosa</name>
    <dbReference type="NCBI Taxonomy" id="3103831"/>
    <lineage>
        <taxon>Eukaryota</taxon>
        <taxon>Viridiplantae</taxon>
        <taxon>Streptophyta</taxon>
        <taxon>Embryophyta</taxon>
        <taxon>Tracheophyta</taxon>
        <taxon>Spermatophyta</taxon>
        <taxon>Magnoliopsida</taxon>
        <taxon>eudicotyledons</taxon>
        <taxon>Gunneridae</taxon>
        <taxon>Pentapetalae</taxon>
        <taxon>asterids</taxon>
        <taxon>campanulids</taxon>
        <taxon>Asterales</taxon>
        <taxon>Asteraceae</taxon>
        <taxon>Asteroideae</taxon>
        <taxon>Heliantheae alliance</taxon>
        <taxon>Madieae</taxon>
        <taxon>Madiinae</taxon>
        <taxon>Deinandra</taxon>
    </lineage>
</organism>
<dbReference type="EMBL" id="JBCNJP010000014">
    <property type="protein sequence ID" value="KAK9067646.1"/>
    <property type="molecule type" value="Genomic_DNA"/>
</dbReference>
<protein>
    <submittedName>
        <fullName evidence="2">Uncharacterized protein</fullName>
    </submittedName>
</protein>
<gene>
    <name evidence="2" type="ORF">SSX86_011757</name>
</gene>
<evidence type="ECO:0000313" key="2">
    <source>
        <dbReference type="EMBL" id="KAK9067646.1"/>
    </source>
</evidence>
<proteinExistence type="predicted"/>
<keyword evidence="3" id="KW-1185">Reference proteome</keyword>
<name>A0AAP0D2V4_9ASTR</name>